<reference evidence="2" key="2">
    <citation type="submission" date="2023-06" db="EMBL/GenBank/DDBJ databases">
        <authorList>
            <consortium name="Lawrence Berkeley National Laboratory"/>
            <person name="Haridas S."/>
            <person name="Hensen N."/>
            <person name="Bonometti L."/>
            <person name="Westerberg I."/>
            <person name="Brannstrom I.O."/>
            <person name="Guillou S."/>
            <person name="Cros-Aarteil S."/>
            <person name="Calhoun S."/>
            <person name="Kuo A."/>
            <person name="Mondo S."/>
            <person name="Pangilinan J."/>
            <person name="Riley R."/>
            <person name="Labutti K."/>
            <person name="Andreopoulos B."/>
            <person name="Lipzen A."/>
            <person name="Chen C."/>
            <person name="Yanf M."/>
            <person name="Daum C."/>
            <person name="Ng V."/>
            <person name="Clum A."/>
            <person name="Steindorff A."/>
            <person name="Ohm R."/>
            <person name="Martin F."/>
            <person name="Silar P."/>
            <person name="Natvig D."/>
            <person name="Lalanne C."/>
            <person name="Gautier V."/>
            <person name="Ament-Velasquez S.L."/>
            <person name="Kruys A."/>
            <person name="Hutchinson M.I."/>
            <person name="Powell A.J."/>
            <person name="Barry K."/>
            <person name="Miller A.N."/>
            <person name="Grigoriev I.V."/>
            <person name="Debuchy R."/>
            <person name="Gladieux P."/>
            <person name="Thoren M.H."/>
            <person name="Johannesson H."/>
        </authorList>
    </citation>
    <scope>NUCLEOTIDE SEQUENCE</scope>
    <source>
        <strain evidence="2">CBS 560.94</strain>
    </source>
</reference>
<comment type="caution">
    <text evidence="2">The sequence shown here is derived from an EMBL/GenBank/DDBJ whole genome shotgun (WGS) entry which is preliminary data.</text>
</comment>
<dbReference type="GeneID" id="87859165"/>
<proteinExistence type="predicted"/>
<sequence length="492" mass="54978">MDMIDPSSAATVNPPYDVPSLSTTTTITVNDAALVNSNVINGPGALPSELYHPATSSSLKRRNTDGGCPRGRRRGHAFPSLEIFSEYHGFGDIAPVGYSSWEEGDTQEHMHGDTMPFDPEGYYSPPYSKSELLELCANNPRADREDCEETDASFFSRAMIFDSLTGGDPMAYTGKQDIFTYNNVSSCDNVLTKECEVMFADNKSTTADEYSVASSDEDAMVKLADSLPSLLAQIPPSSVIKAVEGSSTPEIFDPSLQRSTPHSNPKSSSVPEKDNQPAESENLLDEDIDWDEVFQHLPAAPKDVNTSQILEFQNNTSQPLENTIEWMQSRSISPAKYQPFTRPAFPCPLRNKSPVEGLSNTNVLRTCFRLGSIFKEVAQCFRQDQEVTFELFARVSYSSRENGSRVQHFQFVDLYEDQPPHLSGVLTGWKNDTILEKDSVLFLGETKNKMCRCMCRPRKAKKPEIGWDLEVLRIRLTDWEEIESVRSVVCYE</sequence>
<feature type="region of interest" description="Disordered" evidence="1">
    <location>
        <begin position="51"/>
        <end position="72"/>
    </location>
</feature>
<protein>
    <submittedName>
        <fullName evidence="2">Uncharacterized protein</fullName>
    </submittedName>
</protein>
<dbReference type="Proteomes" id="UP001278500">
    <property type="component" value="Unassembled WGS sequence"/>
</dbReference>
<feature type="compositionally biased region" description="Polar residues" evidence="1">
    <location>
        <begin position="256"/>
        <end position="270"/>
    </location>
</feature>
<evidence type="ECO:0000313" key="2">
    <source>
        <dbReference type="EMBL" id="KAK3342395.1"/>
    </source>
</evidence>
<dbReference type="AlphaFoldDB" id="A0AAE0JCM7"/>
<accession>A0AAE0JCM7</accession>
<dbReference type="RefSeq" id="XP_062680188.1">
    <property type="nucleotide sequence ID" value="XM_062822011.1"/>
</dbReference>
<evidence type="ECO:0000256" key="1">
    <source>
        <dbReference type="SAM" id="MobiDB-lite"/>
    </source>
</evidence>
<evidence type="ECO:0000313" key="3">
    <source>
        <dbReference type="Proteomes" id="UP001278500"/>
    </source>
</evidence>
<feature type="region of interest" description="Disordered" evidence="1">
    <location>
        <begin position="248"/>
        <end position="281"/>
    </location>
</feature>
<dbReference type="EMBL" id="JAUEPP010000005">
    <property type="protein sequence ID" value="KAK3342395.1"/>
    <property type="molecule type" value="Genomic_DNA"/>
</dbReference>
<gene>
    <name evidence="2" type="ORF">B0H65DRAFT_218088</name>
</gene>
<organism evidence="2 3">
    <name type="scientific">Neurospora tetraspora</name>
    <dbReference type="NCBI Taxonomy" id="94610"/>
    <lineage>
        <taxon>Eukaryota</taxon>
        <taxon>Fungi</taxon>
        <taxon>Dikarya</taxon>
        <taxon>Ascomycota</taxon>
        <taxon>Pezizomycotina</taxon>
        <taxon>Sordariomycetes</taxon>
        <taxon>Sordariomycetidae</taxon>
        <taxon>Sordariales</taxon>
        <taxon>Sordariaceae</taxon>
        <taxon>Neurospora</taxon>
    </lineage>
</organism>
<name>A0AAE0JCM7_9PEZI</name>
<keyword evidence="3" id="KW-1185">Reference proteome</keyword>
<reference evidence="2" key="1">
    <citation type="journal article" date="2023" name="Mol. Phylogenet. Evol.">
        <title>Genome-scale phylogeny and comparative genomics of the fungal order Sordariales.</title>
        <authorList>
            <person name="Hensen N."/>
            <person name="Bonometti L."/>
            <person name="Westerberg I."/>
            <person name="Brannstrom I.O."/>
            <person name="Guillou S."/>
            <person name="Cros-Aarteil S."/>
            <person name="Calhoun S."/>
            <person name="Haridas S."/>
            <person name="Kuo A."/>
            <person name="Mondo S."/>
            <person name="Pangilinan J."/>
            <person name="Riley R."/>
            <person name="LaButti K."/>
            <person name="Andreopoulos B."/>
            <person name="Lipzen A."/>
            <person name="Chen C."/>
            <person name="Yan M."/>
            <person name="Daum C."/>
            <person name="Ng V."/>
            <person name="Clum A."/>
            <person name="Steindorff A."/>
            <person name="Ohm R.A."/>
            <person name="Martin F."/>
            <person name="Silar P."/>
            <person name="Natvig D.O."/>
            <person name="Lalanne C."/>
            <person name="Gautier V."/>
            <person name="Ament-Velasquez S.L."/>
            <person name="Kruys A."/>
            <person name="Hutchinson M.I."/>
            <person name="Powell A.J."/>
            <person name="Barry K."/>
            <person name="Miller A.N."/>
            <person name="Grigoriev I.V."/>
            <person name="Debuchy R."/>
            <person name="Gladieux P."/>
            <person name="Hiltunen Thoren M."/>
            <person name="Johannesson H."/>
        </authorList>
    </citation>
    <scope>NUCLEOTIDE SEQUENCE</scope>
    <source>
        <strain evidence="2">CBS 560.94</strain>
    </source>
</reference>